<dbReference type="Pfam" id="PF05368">
    <property type="entry name" value="NmrA"/>
    <property type="match status" value="1"/>
</dbReference>
<dbReference type="InterPro" id="IPR045312">
    <property type="entry name" value="PCBER-like"/>
</dbReference>
<reference evidence="4" key="1">
    <citation type="journal article" date="2020" name="BMC Genomics">
        <title>Correction to: Identification and distribution of gene clusters required for synthesis of sphingolipid metabolism inhibitors in diverse species of the filamentous fungus Fusarium.</title>
        <authorList>
            <person name="Kim H.S."/>
            <person name="Lohmar J.M."/>
            <person name="Busman M."/>
            <person name="Brown D.W."/>
            <person name="Naumann T.A."/>
            <person name="Divon H.H."/>
            <person name="Lysoe E."/>
            <person name="Uhlig S."/>
            <person name="Proctor R.H."/>
        </authorList>
    </citation>
    <scope>NUCLEOTIDE SEQUENCE</scope>
    <source>
        <strain evidence="4">NRRL 20472</strain>
    </source>
</reference>
<gene>
    <name evidence="4" type="ORF">FSARC_7625</name>
</gene>
<feature type="domain" description="NmrA-like" evidence="3">
    <location>
        <begin position="9"/>
        <end position="244"/>
    </location>
</feature>
<dbReference type="AlphaFoldDB" id="A0A8H4TV16"/>
<organism evidence="4 5">
    <name type="scientific">Fusarium sarcochroum</name>
    <dbReference type="NCBI Taxonomy" id="1208366"/>
    <lineage>
        <taxon>Eukaryota</taxon>
        <taxon>Fungi</taxon>
        <taxon>Dikarya</taxon>
        <taxon>Ascomycota</taxon>
        <taxon>Pezizomycotina</taxon>
        <taxon>Sordariomycetes</taxon>
        <taxon>Hypocreomycetidae</taxon>
        <taxon>Hypocreales</taxon>
        <taxon>Nectriaceae</taxon>
        <taxon>Fusarium</taxon>
        <taxon>Fusarium lateritium species complex</taxon>
    </lineage>
</organism>
<protein>
    <recommendedName>
        <fullName evidence="3">NmrA-like domain-containing protein</fullName>
    </recommendedName>
</protein>
<dbReference type="OrthoDB" id="9974981at2759"/>
<reference evidence="4" key="2">
    <citation type="submission" date="2020-05" db="EMBL/GenBank/DDBJ databases">
        <authorList>
            <person name="Kim H.-S."/>
            <person name="Proctor R.H."/>
            <person name="Brown D.W."/>
        </authorList>
    </citation>
    <scope>NUCLEOTIDE SEQUENCE</scope>
    <source>
        <strain evidence="4">NRRL 20472</strain>
    </source>
</reference>
<evidence type="ECO:0000256" key="2">
    <source>
        <dbReference type="ARBA" id="ARBA00023002"/>
    </source>
</evidence>
<dbReference type="EMBL" id="JABEXW010000410">
    <property type="protein sequence ID" value="KAF4964439.1"/>
    <property type="molecule type" value="Genomic_DNA"/>
</dbReference>
<comment type="caution">
    <text evidence="4">The sequence shown here is derived from an EMBL/GenBank/DDBJ whole genome shotgun (WGS) entry which is preliminary data.</text>
</comment>
<dbReference type="GO" id="GO:0016491">
    <property type="term" value="F:oxidoreductase activity"/>
    <property type="evidence" value="ECO:0007669"/>
    <property type="project" value="UniProtKB-KW"/>
</dbReference>
<dbReference type="PANTHER" id="PTHR47706:SF1">
    <property type="entry name" value="CIPA-LIKE, PUTATIVE (AFU_ORTHOLOGUE AFUA_1G12460)-RELATED"/>
    <property type="match status" value="1"/>
</dbReference>
<keyword evidence="2" id="KW-0560">Oxidoreductase</keyword>
<evidence type="ECO:0000259" key="3">
    <source>
        <dbReference type="Pfam" id="PF05368"/>
    </source>
</evidence>
<sequence length="303" mass="32888">MSSDKIVIKKVAIAGASGHLGRRVLVALLDDGSFDVIVLARSGSSSQYPPRAQVVTVDYGSPESLQAALEGIDAVVSTLGKKNGLECQFKLVDAAVASGVQRFIPSEFGADLQNPKIRAFPTYRSKVQVEDYLEEQASRTNLTYSYVYNSMLFDDGLALGVFGDFTGRTMNIYDGGETTFSTTRISTVAQAVVATLRNPQETKNRAIRITDLSTTPCALLSVIERLDSGHEWSSAIVDTESLVKEVENELACEKFSPKAFAAFATKGTFAPGYAARYDGDNELLGINKMSQEELENVLRSRLL</sequence>
<keyword evidence="1" id="KW-0521">NADP</keyword>
<dbReference type="PANTHER" id="PTHR47706">
    <property type="entry name" value="NMRA-LIKE FAMILY PROTEIN"/>
    <property type="match status" value="1"/>
</dbReference>
<evidence type="ECO:0000313" key="5">
    <source>
        <dbReference type="Proteomes" id="UP000622797"/>
    </source>
</evidence>
<dbReference type="Gene3D" id="3.40.50.720">
    <property type="entry name" value="NAD(P)-binding Rossmann-like Domain"/>
    <property type="match status" value="1"/>
</dbReference>
<evidence type="ECO:0000256" key="1">
    <source>
        <dbReference type="ARBA" id="ARBA00022857"/>
    </source>
</evidence>
<dbReference type="InterPro" id="IPR008030">
    <property type="entry name" value="NmrA-like"/>
</dbReference>
<dbReference type="CDD" id="cd05259">
    <property type="entry name" value="PCBER_SDR_a"/>
    <property type="match status" value="1"/>
</dbReference>
<dbReference type="SUPFAM" id="SSF51735">
    <property type="entry name" value="NAD(P)-binding Rossmann-fold domains"/>
    <property type="match status" value="1"/>
</dbReference>
<dbReference type="InterPro" id="IPR051609">
    <property type="entry name" value="NmrA/Isoflavone_reductase-like"/>
</dbReference>
<evidence type="ECO:0000313" key="4">
    <source>
        <dbReference type="EMBL" id="KAF4964439.1"/>
    </source>
</evidence>
<name>A0A8H4TV16_9HYPO</name>
<keyword evidence="5" id="KW-1185">Reference proteome</keyword>
<dbReference type="Proteomes" id="UP000622797">
    <property type="component" value="Unassembled WGS sequence"/>
</dbReference>
<dbReference type="InterPro" id="IPR036291">
    <property type="entry name" value="NAD(P)-bd_dom_sf"/>
</dbReference>
<accession>A0A8H4TV16</accession>
<proteinExistence type="predicted"/>